<evidence type="ECO:0000259" key="3">
    <source>
        <dbReference type="Pfam" id="PF16344"/>
    </source>
</evidence>
<keyword evidence="1" id="KW-0812">Transmembrane</keyword>
<reference evidence="4 6" key="2">
    <citation type="submission" date="2020-03" db="EMBL/GenBank/DDBJ databases">
        <title>Genomic Encyclopedia of Type Strains, Phase IV (KMG-IV): sequencing the most valuable type-strain genomes for metagenomic binning, comparative biology and taxonomic classification.</title>
        <authorList>
            <person name="Goeker M."/>
        </authorList>
    </citation>
    <scope>NUCLEOTIDE SEQUENCE [LARGE SCALE GENOMIC DNA]</scope>
    <source>
        <strain evidence="4 6">DSM 105722</strain>
    </source>
</reference>
<dbReference type="GO" id="GO:0016989">
    <property type="term" value="F:sigma factor antagonist activity"/>
    <property type="evidence" value="ECO:0007669"/>
    <property type="project" value="TreeGrafter"/>
</dbReference>
<accession>A0A7X6BLE9</accession>
<name>A0A7X6BLE9_9BACT</name>
<dbReference type="Gene3D" id="3.55.50.30">
    <property type="match status" value="1"/>
</dbReference>
<dbReference type="EMBL" id="CP043839">
    <property type="protein sequence ID" value="WOF11629.1"/>
    <property type="molecule type" value="Genomic_DNA"/>
</dbReference>
<sequence length="379" mass="44158">MSDFYRIASLFRKFRTHAIQEDEVRELWEWMKAEENREFFKQMMDGEREVNVIQELKKYDREAAFRKFAGRTHLRKRRLMYYMRVAAAIVLPIILGVLLYWWVDTPIQENISETLSPGQKKAILTLDDGTKMALGNVVNEEIIGREGGGLKIDSTGLRYDGEKREETMRMNELYVPRKGEYALTLSDGTRVFLNSDSKLVYPVTFGNECREVILQGEAYFEVAKDEKRPFIVKTSDLSVQVLGTAFNLSCYPDDLRVETTLVRGSVKVEESKNEILLEPGEQACFDRGSGKMDKLKVNPALFISWKDGLFVFERERLEDMLTILSRWYDVVVFYKRTDVKDELFTGDLKKYNSIEEHLKMLEMTTDVQFEIRGNTIIVK</sequence>
<evidence type="ECO:0000313" key="5">
    <source>
        <dbReference type="EMBL" id="WOF11629.1"/>
    </source>
</evidence>
<dbReference type="InterPro" id="IPR006860">
    <property type="entry name" value="FecR"/>
</dbReference>
<keyword evidence="7" id="KW-1185">Reference proteome</keyword>
<gene>
    <name evidence="5" type="ORF">F1644_04800</name>
    <name evidence="4" type="ORF">GGR15_003358</name>
</gene>
<evidence type="ECO:0000313" key="7">
    <source>
        <dbReference type="Proteomes" id="UP001302374"/>
    </source>
</evidence>
<dbReference type="FunFam" id="2.60.120.1440:FF:000001">
    <property type="entry name" value="Putative anti-sigma factor"/>
    <property type="match status" value="1"/>
</dbReference>
<keyword evidence="1" id="KW-0472">Membrane</keyword>
<dbReference type="Proteomes" id="UP000576368">
    <property type="component" value="Unassembled WGS sequence"/>
</dbReference>
<dbReference type="AlphaFoldDB" id="A0A7X6BLE9"/>
<dbReference type="PANTHER" id="PTHR30273:SF2">
    <property type="entry name" value="PROTEIN FECR"/>
    <property type="match status" value="1"/>
</dbReference>
<dbReference type="Proteomes" id="UP001302374">
    <property type="component" value="Chromosome"/>
</dbReference>
<proteinExistence type="predicted"/>
<feature type="transmembrane region" description="Helical" evidence="1">
    <location>
        <begin position="81"/>
        <end position="103"/>
    </location>
</feature>
<dbReference type="Gene3D" id="2.60.120.1440">
    <property type="match status" value="1"/>
</dbReference>
<dbReference type="InterPro" id="IPR032508">
    <property type="entry name" value="FecR_C"/>
</dbReference>
<evidence type="ECO:0000259" key="2">
    <source>
        <dbReference type="Pfam" id="PF04773"/>
    </source>
</evidence>
<dbReference type="PIRSF" id="PIRSF018266">
    <property type="entry name" value="FecR"/>
    <property type="match status" value="1"/>
</dbReference>
<protein>
    <submittedName>
        <fullName evidence="5">DUF4974 domain-containing protein</fullName>
    </submittedName>
    <submittedName>
        <fullName evidence="4">Ferric-dicitrate binding protein FerR (Iron transport regulator)</fullName>
    </submittedName>
</protein>
<evidence type="ECO:0000313" key="6">
    <source>
        <dbReference type="Proteomes" id="UP000576368"/>
    </source>
</evidence>
<feature type="domain" description="Protein FecR C-terminal" evidence="3">
    <location>
        <begin position="310"/>
        <end position="378"/>
    </location>
</feature>
<evidence type="ECO:0000256" key="1">
    <source>
        <dbReference type="SAM" id="Phobius"/>
    </source>
</evidence>
<dbReference type="Pfam" id="PF04773">
    <property type="entry name" value="FecR"/>
    <property type="match status" value="1"/>
</dbReference>
<organism evidence="4 6">
    <name type="scientific">Butyricimonas paravirosa</name>
    <dbReference type="NCBI Taxonomy" id="1472417"/>
    <lineage>
        <taxon>Bacteria</taxon>
        <taxon>Pseudomonadati</taxon>
        <taxon>Bacteroidota</taxon>
        <taxon>Bacteroidia</taxon>
        <taxon>Bacteroidales</taxon>
        <taxon>Odoribacteraceae</taxon>
        <taxon>Butyricimonas</taxon>
    </lineage>
</organism>
<dbReference type="EMBL" id="JAATLI010000012">
    <property type="protein sequence ID" value="NJC19722.1"/>
    <property type="molecule type" value="Genomic_DNA"/>
</dbReference>
<keyword evidence="1" id="KW-1133">Transmembrane helix</keyword>
<dbReference type="GeneID" id="86890591"/>
<dbReference type="Pfam" id="PF16344">
    <property type="entry name" value="FecR_C"/>
    <property type="match status" value="1"/>
</dbReference>
<dbReference type="InterPro" id="IPR012373">
    <property type="entry name" value="Ferrdict_sens_TM"/>
</dbReference>
<evidence type="ECO:0000313" key="4">
    <source>
        <dbReference type="EMBL" id="NJC19722.1"/>
    </source>
</evidence>
<feature type="domain" description="FecR protein" evidence="2">
    <location>
        <begin position="178"/>
        <end position="267"/>
    </location>
</feature>
<dbReference type="RefSeq" id="WP_087422116.1">
    <property type="nucleotide sequence ID" value="NZ_BMPA01000011.1"/>
</dbReference>
<dbReference type="PANTHER" id="PTHR30273">
    <property type="entry name" value="PERIPLASMIC SIGNAL SENSOR AND SIGMA FACTOR ACTIVATOR FECR-RELATED"/>
    <property type="match status" value="1"/>
</dbReference>
<reference evidence="5 7" key="1">
    <citation type="submission" date="2019-09" db="EMBL/GenBank/DDBJ databases">
        <title>Butyricimonas paravirosa DSM 105722 (=214-4 = JCM 18677 = CCUG 65563).</title>
        <authorList>
            <person name="Le Roy T."/>
            <person name="Cani P.D."/>
        </authorList>
    </citation>
    <scope>NUCLEOTIDE SEQUENCE [LARGE SCALE GENOMIC DNA]</scope>
    <source>
        <strain evidence="5 7">DSM 105722</strain>
    </source>
</reference>